<dbReference type="EMBL" id="ML976122">
    <property type="protein sequence ID" value="KAF1937874.1"/>
    <property type="molecule type" value="Genomic_DNA"/>
</dbReference>
<organism evidence="2 3">
    <name type="scientific">Clathrospora elynae</name>
    <dbReference type="NCBI Taxonomy" id="706981"/>
    <lineage>
        <taxon>Eukaryota</taxon>
        <taxon>Fungi</taxon>
        <taxon>Dikarya</taxon>
        <taxon>Ascomycota</taxon>
        <taxon>Pezizomycotina</taxon>
        <taxon>Dothideomycetes</taxon>
        <taxon>Pleosporomycetidae</taxon>
        <taxon>Pleosporales</taxon>
        <taxon>Diademaceae</taxon>
        <taxon>Clathrospora</taxon>
    </lineage>
</organism>
<dbReference type="AlphaFoldDB" id="A0A6A5SE02"/>
<name>A0A6A5SE02_9PLEO</name>
<feature type="region of interest" description="Disordered" evidence="1">
    <location>
        <begin position="1"/>
        <end position="49"/>
    </location>
</feature>
<reference evidence="2" key="1">
    <citation type="journal article" date="2020" name="Stud. Mycol.">
        <title>101 Dothideomycetes genomes: a test case for predicting lifestyles and emergence of pathogens.</title>
        <authorList>
            <person name="Haridas S."/>
            <person name="Albert R."/>
            <person name="Binder M."/>
            <person name="Bloem J."/>
            <person name="Labutti K."/>
            <person name="Salamov A."/>
            <person name="Andreopoulos B."/>
            <person name="Baker S."/>
            <person name="Barry K."/>
            <person name="Bills G."/>
            <person name="Bluhm B."/>
            <person name="Cannon C."/>
            <person name="Castanera R."/>
            <person name="Culley D."/>
            <person name="Daum C."/>
            <person name="Ezra D."/>
            <person name="Gonzalez J."/>
            <person name="Henrissat B."/>
            <person name="Kuo A."/>
            <person name="Liang C."/>
            <person name="Lipzen A."/>
            <person name="Lutzoni F."/>
            <person name="Magnuson J."/>
            <person name="Mondo S."/>
            <person name="Nolan M."/>
            <person name="Ohm R."/>
            <person name="Pangilinan J."/>
            <person name="Park H.-J."/>
            <person name="Ramirez L."/>
            <person name="Alfaro M."/>
            <person name="Sun H."/>
            <person name="Tritt A."/>
            <person name="Yoshinaga Y."/>
            <person name="Zwiers L.-H."/>
            <person name="Turgeon B."/>
            <person name="Goodwin S."/>
            <person name="Spatafora J."/>
            <person name="Crous P."/>
            <person name="Grigoriev I."/>
        </authorList>
    </citation>
    <scope>NUCLEOTIDE SEQUENCE</scope>
    <source>
        <strain evidence="2">CBS 161.51</strain>
    </source>
</reference>
<accession>A0A6A5SE02</accession>
<protein>
    <submittedName>
        <fullName evidence="2">Uncharacterized protein</fullName>
    </submittedName>
</protein>
<keyword evidence="3" id="KW-1185">Reference proteome</keyword>
<gene>
    <name evidence="2" type="ORF">EJ02DRAFT_40240</name>
</gene>
<proteinExistence type="predicted"/>
<evidence type="ECO:0000256" key="1">
    <source>
        <dbReference type="SAM" id="MobiDB-lite"/>
    </source>
</evidence>
<feature type="compositionally biased region" description="Polar residues" evidence="1">
    <location>
        <begin position="1"/>
        <end position="18"/>
    </location>
</feature>
<dbReference type="Proteomes" id="UP000800038">
    <property type="component" value="Unassembled WGS sequence"/>
</dbReference>
<evidence type="ECO:0000313" key="3">
    <source>
        <dbReference type="Proteomes" id="UP000800038"/>
    </source>
</evidence>
<feature type="region of interest" description="Disordered" evidence="1">
    <location>
        <begin position="95"/>
        <end position="133"/>
    </location>
</feature>
<evidence type="ECO:0000313" key="2">
    <source>
        <dbReference type="EMBL" id="KAF1937874.1"/>
    </source>
</evidence>
<sequence length="195" mass="21893">MSQGWQRTGTTDTSISRRLTNKEWSVPRWEANAEAAADDKKRQQRGWPSNKQTILAHKPQAPATPIATPQRSSLYRTLPGLNQSDLTTLVSRRLTNGEWSGPRREANAGTAADNKKRQQRGWPSNKHPYWPTGTSRELQRLRLRFLQSSFLPSHEVFCGVQSIGLDNNGQPMGLRNCLYGRGLQTGTEVVADTQL</sequence>